<accession>A0A9P7N1U8</accession>
<feature type="compositionally biased region" description="Polar residues" evidence="1">
    <location>
        <begin position="67"/>
        <end position="76"/>
    </location>
</feature>
<organism evidence="3 4">
    <name type="scientific">Claviceps arundinis</name>
    <dbReference type="NCBI Taxonomy" id="1623583"/>
    <lineage>
        <taxon>Eukaryota</taxon>
        <taxon>Fungi</taxon>
        <taxon>Dikarya</taxon>
        <taxon>Ascomycota</taxon>
        <taxon>Pezizomycotina</taxon>
        <taxon>Sordariomycetes</taxon>
        <taxon>Hypocreomycetidae</taxon>
        <taxon>Hypocreales</taxon>
        <taxon>Clavicipitaceae</taxon>
        <taxon>Claviceps</taxon>
    </lineage>
</organism>
<proteinExistence type="predicted"/>
<reference evidence="3" key="1">
    <citation type="journal article" date="2020" name="bioRxiv">
        <title>Whole genome comparisons of ergot fungi reveals the divergence and evolution of species within the genus Claviceps are the result of varying mechanisms driving genome evolution and host range expansion.</title>
        <authorList>
            <person name="Wyka S.A."/>
            <person name="Mondo S.J."/>
            <person name="Liu M."/>
            <person name="Dettman J."/>
            <person name="Nalam V."/>
            <person name="Broders K.D."/>
        </authorList>
    </citation>
    <scope>NUCLEOTIDE SEQUENCE</scope>
    <source>
        <strain evidence="3">CCC 1102</strain>
    </source>
</reference>
<comment type="caution">
    <text evidence="3">The sequence shown here is derived from an EMBL/GenBank/DDBJ whole genome shotgun (WGS) entry which is preliminary data.</text>
</comment>
<feature type="compositionally biased region" description="Basic and acidic residues" evidence="1">
    <location>
        <begin position="870"/>
        <end position="881"/>
    </location>
</feature>
<dbReference type="InterPro" id="IPR046539">
    <property type="entry name" value="DUF6604"/>
</dbReference>
<feature type="compositionally biased region" description="Basic and acidic residues" evidence="1">
    <location>
        <begin position="720"/>
        <end position="733"/>
    </location>
</feature>
<protein>
    <recommendedName>
        <fullName evidence="2">DUF6604 domain-containing protein</fullName>
    </recommendedName>
</protein>
<dbReference type="PANTHER" id="PTHR38795:SF1">
    <property type="entry name" value="DUF6604 DOMAIN-CONTAINING PROTEIN"/>
    <property type="match status" value="1"/>
</dbReference>
<feature type="region of interest" description="Disordered" evidence="1">
    <location>
        <begin position="39"/>
        <end position="79"/>
    </location>
</feature>
<evidence type="ECO:0000313" key="4">
    <source>
        <dbReference type="Proteomes" id="UP000784919"/>
    </source>
</evidence>
<feature type="domain" description="DUF6604" evidence="2">
    <location>
        <begin position="11"/>
        <end position="279"/>
    </location>
</feature>
<evidence type="ECO:0000313" key="3">
    <source>
        <dbReference type="EMBL" id="KAG5978686.1"/>
    </source>
</evidence>
<evidence type="ECO:0000256" key="1">
    <source>
        <dbReference type="SAM" id="MobiDB-lite"/>
    </source>
</evidence>
<dbReference type="AlphaFoldDB" id="A0A9P7N1U8"/>
<dbReference type="OrthoDB" id="5238236at2759"/>
<dbReference type="Proteomes" id="UP000784919">
    <property type="component" value="Unassembled WGS sequence"/>
</dbReference>
<gene>
    <name evidence="3" type="ORF">E4U56_000126</name>
</gene>
<feature type="compositionally biased region" description="Acidic residues" evidence="1">
    <location>
        <begin position="858"/>
        <end position="869"/>
    </location>
</feature>
<name>A0A9P7N1U8_9HYPO</name>
<dbReference type="Pfam" id="PF20253">
    <property type="entry name" value="DUF6604"/>
    <property type="match status" value="1"/>
</dbReference>
<dbReference type="PANTHER" id="PTHR38795">
    <property type="entry name" value="DUF6604 DOMAIN-CONTAINING PROTEIN"/>
    <property type="match status" value="1"/>
</dbReference>
<feature type="region of interest" description="Disordered" evidence="1">
    <location>
        <begin position="858"/>
        <end position="896"/>
    </location>
</feature>
<dbReference type="EMBL" id="SRPS01000001">
    <property type="protein sequence ID" value="KAG5978686.1"/>
    <property type="molecule type" value="Genomic_DNA"/>
</dbReference>
<sequence>MLPAALVSTYRQYKEDTNAIAAWLASTAKAFGFPADLLSPPPSAPQASSTAAPKGRLKGKARKQAKEQASASTSTAGLPAEPKLPTHIIRIKDFVPLAEHIASKAVAVPRELCKTIQRVIHARSGFGSKLEDHGETVPNLSAETHMHFVGVLEEVRQVLTPLMPTENSEESPSELRELRNRFAGLAVYEPSSKFLNAPDFERPKKTQNDTVRYESEVMNSLEDAFFALTALVNDMNQVKAHIRYIWASYDTGNFDLTAVAVATNTAIDLVRNLMEDVEPLLEAHGGLRKMLMQLHAMHCMMEGMSPEEVLSSTARRSDDDGPSSFIYKTYDQAEVTYIAAYQMIDSFAAVLVPGQVPLYKEGMYGYFDPKSDHSQKTGRQKFEDDRALLMPFFTELMTVVGLKDWLVQDEFMRGMEEVQKTKKVPFYVVFAAQIFLDITYQLGPNIEKPFTEMTAHLRFIEIDIMEHFKFHANLKIDHWPASNDELLRQLRAHIRYIDNDPVRAMQKKLLRDLRADIPEIASHRLFRMSPLISGLTLFHFRARYHDVGHALANAWGSIQYCQHLYAALEHFVPGMAKWPDMDLVYTNLGPDSFFVGGERPKKLVDHYLKFCLQIGTSAATMTARRRKNVSLFSKAGPRGLKEGTSAVQTMFAPRYANLNGQLALTAEHVSRIIDLSLFEEMETDGECSWSLGQIEDPEKLKEKKRMWQEQQQAHGSHKGSLRDSRNESRKGEKDGGCMTYAQLIGKLTLFFNAETFEFTFPYMHMHRECWKMLHVVRKACDPILRQIFTPAYMQREIELPFVVGWILMAASGYDGVADLRPMLTAAKALNEALAKGAGDVIRKEMGEKLGMPVMDMAVDSESDDDDDNEQEKKERKKEVKGRGNFIHPPSASFHYH</sequence>
<feature type="region of interest" description="Disordered" evidence="1">
    <location>
        <begin position="700"/>
        <end position="733"/>
    </location>
</feature>
<evidence type="ECO:0000259" key="2">
    <source>
        <dbReference type="Pfam" id="PF20253"/>
    </source>
</evidence>